<sequence length="270" mass="30025">MKMERRRKRQRLVAWRSREKGSERISKLENRVSSPHNEEVTTHLVEALAANSDWHILRIDVIVSACKTYFETVRMNFRYSQPDLEALGSARKSSARGRQRRKRLLEARQSVLAPDDVEFWRGITIDMMSDEEDGAHEGVSGWIVRPPSFRSQELSDLCATLQTRLEAAVARSRVGVSRSLLGWRGKATSLGSHTISTAPSSHPPAAYTSTQGKGGIDQVSAAEEGPADQELLLLSADRKPKSSASSPLLLWLQLPSEIPATTLLLAPELF</sequence>
<feature type="region of interest" description="Disordered" evidence="1">
    <location>
        <begin position="192"/>
        <end position="222"/>
    </location>
</feature>
<proteinExistence type="predicted"/>
<keyword evidence="3" id="KW-1185">Reference proteome</keyword>
<dbReference type="Proteomes" id="UP001153269">
    <property type="component" value="Unassembled WGS sequence"/>
</dbReference>
<protein>
    <submittedName>
        <fullName evidence="2">Uncharacterized protein</fullName>
    </submittedName>
</protein>
<organism evidence="2 3">
    <name type="scientific">Pleuronectes platessa</name>
    <name type="common">European plaice</name>
    <dbReference type="NCBI Taxonomy" id="8262"/>
    <lineage>
        <taxon>Eukaryota</taxon>
        <taxon>Metazoa</taxon>
        <taxon>Chordata</taxon>
        <taxon>Craniata</taxon>
        <taxon>Vertebrata</taxon>
        <taxon>Euteleostomi</taxon>
        <taxon>Actinopterygii</taxon>
        <taxon>Neopterygii</taxon>
        <taxon>Teleostei</taxon>
        <taxon>Neoteleostei</taxon>
        <taxon>Acanthomorphata</taxon>
        <taxon>Carangaria</taxon>
        <taxon>Pleuronectiformes</taxon>
        <taxon>Pleuronectoidei</taxon>
        <taxon>Pleuronectidae</taxon>
        <taxon>Pleuronectes</taxon>
    </lineage>
</organism>
<reference evidence="2" key="1">
    <citation type="submission" date="2020-03" db="EMBL/GenBank/DDBJ databases">
        <authorList>
            <person name="Weist P."/>
        </authorList>
    </citation>
    <scope>NUCLEOTIDE SEQUENCE</scope>
</reference>
<dbReference type="AlphaFoldDB" id="A0A9N7YGU4"/>
<dbReference type="PANTHER" id="PTHR14375">
    <property type="entry name" value="SIMILAR TO RIKEN CDNA 4931414P19"/>
    <property type="match status" value="1"/>
</dbReference>
<dbReference type="PANTHER" id="PTHR14375:SF2">
    <property type="entry name" value="SIMILAR TO RIKEN CDNA 4931414P19"/>
    <property type="match status" value="1"/>
</dbReference>
<dbReference type="EMBL" id="CADEAL010000862">
    <property type="protein sequence ID" value="CAB1426152.1"/>
    <property type="molecule type" value="Genomic_DNA"/>
</dbReference>
<evidence type="ECO:0000313" key="2">
    <source>
        <dbReference type="EMBL" id="CAB1426152.1"/>
    </source>
</evidence>
<evidence type="ECO:0000256" key="1">
    <source>
        <dbReference type="SAM" id="MobiDB-lite"/>
    </source>
</evidence>
<comment type="caution">
    <text evidence="2">The sequence shown here is derived from an EMBL/GenBank/DDBJ whole genome shotgun (WGS) entry which is preliminary data.</text>
</comment>
<dbReference type="InterPro" id="IPR028101">
    <property type="entry name" value="DUF4616"/>
</dbReference>
<gene>
    <name evidence="2" type="ORF">PLEPLA_LOCUS14087</name>
</gene>
<dbReference type="Pfam" id="PF15394">
    <property type="entry name" value="DUF4616"/>
    <property type="match status" value="1"/>
</dbReference>
<accession>A0A9N7YGU4</accession>
<evidence type="ECO:0000313" key="3">
    <source>
        <dbReference type="Proteomes" id="UP001153269"/>
    </source>
</evidence>
<name>A0A9N7YGU4_PLEPL</name>